<gene>
    <name evidence="2" type="ORF">SAMN05444169_8529</name>
</gene>
<dbReference type="OrthoDB" id="9811033at2"/>
<dbReference type="RefSeq" id="WP_079571945.1">
    <property type="nucleotide sequence ID" value="NZ_LT670818.1"/>
</dbReference>
<dbReference type="Gene3D" id="1.10.1200.10">
    <property type="entry name" value="ACP-like"/>
    <property type="match status" value="1"/>
</dbReference>
<dbReference type="InterPro" id="IPR036736">
    <property type="entry name" value="ACP-like_sf"/>
</dbReference>
<dbReference type="InterPro" id="IPR009081">
    <property type="entry name" value="PP-bd_ACP"/>
</dbReference>
<reference evidence="2 3" key="1">
    <citation type="submission" date="2016-11" db="EMBL/GenBank/DDBJ databases">
        <authorList>
            <person name="Jaros S."/>
            <person name="Januszkiewicz K."/>
            <person name="Wedrychowicz H."/>
        </authorList>
    </citation>
    <scope>NUCLEOTIDE SEQUENCE [LARGE SCALE GENOMIC DNA]</scope>
    <source>
        <strain evidence="2 3">GAS242</strain>
    </source>
</reference>
<sequence>MDQEISLRLIPIFRDVFDDDSIDIKPETTANDVDGWDSFSHIRLVLAVEQAFKVKFSAKEINSLKNVGEFVSLIKSKL</sequence>
<dbReference type="AlphaFoldDB" id="A0A1M5UN95"/>
<dbReference type="Proteomes" id="UP000190675">
    <property type="component" value="Chromosome I"/>
</dbReference>
<feature type="domain" description="Carrier" evidence="1">
    <location>
        <begin position="1"/>
        <end position="78"/>
    </location>
</feature>
<evidence type="ECO:0000313" key="3">
    <source>
        <dbReference type="Proteomes" id="UP000190675"/>
    </source>
</evidence>
<evidence type="ECO:0000313" key="2">
    <source>
        <dbReference type="EMBL" id="SHH64376.1"/>
    </source>
</evidence>
<evidence type="ECO:0000259" key="1">
    <source>
        <dbReference type="PROSITE" id="PS50075"/>
    </source>
</evidence>
<protein>
    <submittedName>
        <fullName evidence="2">Acyl carrier protein</fullName>
    </submittedName>
</protein>
<dbReference type="EMBL" id="LT670818">
    <property type="protein sequence ID" value="SHH64376.1"/>
    <property type="molecule type" value="Genomic_DNA"/>
</dbReference>
<dbReference type="Pfam" id="PF00550">
    <property type="entry name" value="PP-binding"/>
    <property type="match status" value="1"/>
</dbReference>
<proteinExistence type="predicted"/>
<organism evidence="2 3">
    <name type="scientific">Bradyrhizobium erythrophlei</name>
    <dbReference type="NCBI Taxonomy" id="1437360"/>
    <lineage>
        <taxon>Bacteria</taxon>
        <taxon>Pseudomonadati</taxon>
        <taxon>Pseudomonadota</taxon>
        <taxon>Alphaproteobacteria</taxon>
        <taxon>Hyphomicrobiales</taxon>
        <taxon>Nitrobacteraceae</taxon>
        <taxon>Bradyrhizobium</taxon>
    </lineage>
</organism>
<name>A0A1M5UN95_9BRAD</name>
<accession>A0A1M5UN95</accession>
<dbReference type="PROSITE" id="PS50075">
    <property type="entry name" value="CARRIER"/>
    <property type="match status" value="1"/>
</dbReference>
<dbReference type="SUPFAM" id="SSF47336">
    <property type="entry name" value="ACP-like"/>
    <property type="match status" value="1"/>
</dbReference>